<dbReference type="PROSITE" id="PS51257">
    <property type="entry name" value="PROKAR_LIPOPROTEIN"/>
    <property type="match status" value="1"/>
</dbReference>
<protein>
    <submittedName>
        <fullName evidence="8">Chitin-binding type-2 domain-containing protein</fullName>
    </submittedName>
</protein>
<evidence type="ECO:0000313" key="8">
    <source>
        <dbReference type="WBParaSite" id="TMUE_2000007968.1"/>
    </source>
</evidence>
<dbReference type="InterPro" id="IPR052065">
    <property type="entry name" value="Compl_asym_regulator"/>
</dbReference>
<dbReference type="STRING" id="70415.A0A5S6QL80"/>
<dbReference type="Pfam" id="PF00090">
    <property type="entry name" value="TSP_1"/>
    <property type="match status" value="1"/>
</dbReference>
<dbReference type="Proteomes" id="UP000046395">
    <property type="component" value="Unassembled WGS sequence"/>
</dbReference>
<dbReference type="InterPro" id="IPR044004">
    <property type="entry name" value="TSP1_spondin_dom"/>
</dbReference>
<dbReference type="AlphaFoldDB" id="A0A5S6QL80"/>
<feature type="domain" description="Chitin-binding type-2" evidence="6">
    <location>
        <begin position="137"/>
        <end position="196"/>
    </location>
</feature>
<accession>A0A5S6QL80</accession>
<feature type="signal peptide" evidence="5">
    <location>
        <begin position="1"/>
        <end position="18"/>
    </location>
</feature>
<dbReference type="InterPro" id="IPR036383">
    <property type="entry name" value="TSP1_rpt_sf"/>
</dbReference>
<dbReference type="InterPro" id="IPR002557">
    <property type="entry name" value="Chitin-bd_dom"/>
</dbReference>
<keyword evidence="1 5" id="KW-0732">Signal</keyword>
<feature type="chain" id="PRO_5024286918" evidence="5">
    <location>
        <begin position="19"/>
        <end position="229"/>
    </location>
</feature>
<dbReference type="PANTHER" id="PTHR22906:SF21">
    <property type="entry name" value="SEMA DOMAIN-CONTAINING PROTEIN"/>
    <property type="match status" value="1"/>
</dbReference>
<dbReference type="SUPFAM" id="SSF57625">
    <property type="entry name" value="Invertebrate chitin-binding proteins"/>
    <property type="match status" value="1"/>
</dbReference>
<evidence type="ECO:0000256" key="4">
    <source>
        <dbReference type="ARBA" id="ARBA00023180"/>
    </source>
</evidence>
<dbReference type="PANTHER" id="PTHR22906">
    <property type="entry name" value="PROPERDIN"/>
    <property type="match status" value="1"/>
</dbReference>
<evidence type="ECO:0000256" key="3">
    <source>
        <dbReference type="ARBA" id="ARBA00023157"/>
    </source>
</evidence>
<dbReference type="Gene3D" id="2.20.100.10">
    <property type="entry name" value="Thrombospondin type-1 (TSP1) repeat"/>
    <property type="match status" value="2"/>
</dbReference>
<dbReference type="Pfam" id="PF01607">
    <property type="entry name" value="CBM_14"/>
    <property type="match status" value="1"/>
</dbReference>
<dbReference type="WBParaSite" id="TMUE_2000007968.1">
    <property type="protein sequence ID" value="TMUE_2000007968.1"/>
    <property type="gene ID" value="WBGene00294454"/>
</dbReference>
<dbReference type="SMART" id="SM00494">
    <property type="entry name" value="ChtBD2"/>
    <property type="match status" value="1"/>
</dbReference>
<dbReference type="SUPFAM" id="SSF82895">
    <property type="entry name" value="TSP-1 type 1 repeat"/>
    <property type="match status" value="2"/>
</dbReference>
<keyword evidence="3" id="KW-1015">Disulfide bond</keyword>
<dbReference type="PROSITE" id="PS50940">
    <property type="entry name" value="CHIT_BIND_II"/>
    <property type="match status" value="1"/>
</dbReference>
<dbReference type="Pfam" id="PF19028">
    <property type="entry name" value="TSP1_spondin"/>
    <property type="match status" value="1"/>
</dbReference>
<evidence type="ECO:0000256" key="1">
    <source>
        <dbReference type="ARBA" id="ARBA00022729"/>
    </source>
</evidence>
<keyword evidence="2" id="KW-0677">Repeat</keyword>
<keyword evidence="4" id="KW-0325">Glycoprotein</keyword>
<sequence length="229" mass="25750">MRGLALVVLLSIIDESTTTDCTFGLWHLWASCSVTCGHGNQLRTRSVTSRSQSLREKHACAVQSVDIRNCTMEDCPIGCDVSEWEPWTECSVTCGRGTMYRKRTLVSSPANSTSVCPPLEQLRSCKLQECEADNLSVMYCRGRMDGNYGYAENPCNEKYYSCVGYVYQRRTCPPGLIFNMVKDRCVFLKDVPECLRASSGRCLSKRRHLLQLCAFGILVAQLLSCARMY</sequence>
<dbReference type="SMART" id="SM00209">
    <property type="entry name" value="TSP1"/>
    <property type="match status" value="2"/>
</dbReference>
<evidence type="ECO:0000256" key="2">
    <source>
        <dbReference type="ARBA" id="ARBA00022737"/>
    </source>
</evidence>
<dbReference type="GO" id="GO:0008061">
    <property type="term" value="F:chitin binding"/>
    <property type="evidence" value="ECO:0007669"/>
    <property type="project" value="InterPro"/>
</dbReference>
<dbReference type="Gene3D" id="2.170.140.10">
    <property type="entry name" value="Chitin binding domain"/>
    <property type="match status" value="1"/>
</dbReference>
<dbReference type="PROSITE" id="PS50092">
    <property type="entry name" value="TSP1"/>
    <property type="match status" value="2"/>
</dbReference>
<reference evidence="8" key="1">
    <citation type="submission" date="2019-12" db="UniProtKB">
        <authorList>
            <consortium name="WormBaseParasite"/>
        </authorList>
    </citation>
    <scope>IDENTIFICATION</scope>
</reference>
<evidence type="ECO:0000313" key="7">
    <source>
        <dbReference type="Proteomes" id="UP000046395"/>
    </source>
</evidence>
<evidence type="ECO:0000256" key="5">
    <source>
        <dbReference type="SAM" id="SignalP"/>
    </source>
</evidence>
<organism evidence="7 8">
    <name type="scientific">Trichuris muris</name>
    <name type="common">Mouse whipworm</name>
    <dbReference type="NCBI Taxonomy" id="70415"/>
    <lineage>
        <taxon>Eukaryota</taxon>
        <taxon>Metazoa</taxon>
        <taxon>Ecdysozoa</taxon>
        <taxon>Nematoda</taxon>
        <taxon>Enoplea</taxon>
        <taxon>Dorylaimia</taxon>
        <taxon>Trichinellida</taxon>
        <taxon>Trichuridae</taxon>
        <taxon>Trichuris</taxon>
    </lineage>
</organism>
<proteinExistence type="predicted"/>
<keyword evidence="7" id="KW-1185">Reference proteome</keyword>
<dbReference type="GO" id="GO:0005576">
    <property type="term" value="C:extracellular region"/>
    <property type="evidence" value="ECO:0007669"/>
    <property type="project" value="InterPro"/>
</dbReference>
<evidence type="ECO:0000259" key="6">
    <source>
        <dbReference type="PROSITE" id="PS50940"/>
    </source>
</evidence>
<name>A0A5S6QL80_TRIMR</name>
<dbReference type="InterPro" id="IPR000884">
    <property type="entry name" value="TSP1_rpt"/>
</dbReference>
<dbReference type="InterPro" id="IPR036508">
    <property type="entry name" value="Chitin-bd_dom_sf"/>
</dbReference>